<feature type="compositionally biased region" description="Basic and acidic residues" evidence="1">
    <location>
        <begin position="482"/>
        <end position="497"/>
    </location>
</feature>
<comment type="caution">
    <text evidence="2">The sequence shown here is derived from an EMBL/GenBank/DDBJ whole genome shotgun (WGS) entry which is preliminary data.</text>
</comment>
<dbReference type="InterPro" id="IPR036890">
    <property type="entry name" value="HATPase_C_sf"/>
</dbReference>
<dbReference type="GO" id="GO:0005524">
    <property type="term" value="F:ATP binding"/>
    <property type="evidence" value="ECO:0007669"/>
    <property type="project" value="UniProtKB-KW"/>
</dbReference>
<keyword evidence="3" id="KW-1185">Reference proteome</keyword>
<keyword evidence="2" id="KW-0547">Nucleotide-binding</keyword>
<dbReference type="Gene3D" id="3.30.565.10">
    <property type="entry name" value="Histidine kinase-like ATPase, C-terminal domain"/>
    <property type="match status" value="1"/>
</dbReference>
<reference evidence="3" key="1">
    <citation type="journal article" date="2019" name="Int. J. Syst. Evol. Microbiol.">
        <title>The Global Catalogue of Microorganisms (GCM) 10K type strain sequencing project: providing services to taxonomists for standard genome sequencing and annotation.</title>
        <authorList>
            <consortium name="The Broad Institute Genomics Platform"/>
            <consortium name="The Broad Institute Genome Sequencing Center for Infectious Disease"/>
            <person name="Wu L."/>
            <person name="Ma J."/>
        </authorList>
    </citation>
    <scope>NUCLEOTIDE SEQUENCE [LARGE SCALE GENOMIC DNA]</scope>
    <source>
        <strain evidence="3">ZS-35-S2</strain>
    </source>
</reference>
<evidence type="ECO:0000256" key="1">
    <source>
        <dbReference type="SAM" id="MobiDB-lite"/>
    </source>
</evidence>
<dbReference type="RefSeq" id="WP_209740034.1">
    <property type="nucleotide sequence ID" value="NZ_CP072611.1"/>
</dbReference>
<gene>
    <name evidence="2" type="ORF">ACFSKQ_04435</name>
</gene>
<feature type="region of interest" description="Disordered" evidence="1">
    <location>
        <begin position="482"/>
        <end position="501"/>
    </location>
</feature>
<keyword evidence="2" id="KW-0067">ATP-binding</keyword>
<dbReference type="Pfam" id="PF13589">
    <property type="entry name" value="HATPase_c_3"/>
    <property type="match status" value="1"/>
</dbReference>
<dbReference type="SUPFAM" id="SSF55874">
    <property type="entry name" value="ATPase domain of HSP90 chaperone/DNA topoisomerase II/histidine kinase"/>
    <property type="match status" value="1"/>
</dbReference>
<organism evidence="2 3">
    <name type="scientific">Aureimonas populi</name>
    <dbReference type="NCBI Taxonomy" id="1701758"/>
    <lineage>
        <taxon>Bacteria</taxon>
        <taxon>Pseudomonadati</taxon>
        <taxon>Pseudomonadota</taxon>
        <taxon>Alphaproteobacteria</taxon>
        <taxon>Hyphomicrobiales</taxon>
        <taxon>Aurantimonadaceae</taxon>
        <taxon>Aureimonas</taxon>
    </lineage>
</organism>
<protein>
    <submittedName>
        <fullName evidence="2">ATP-binding protein</fullName>
    </submittedName>
</protein>
<dbReference type="EMBL" id="JBHUIJ010000005">
    <property type="protein sequence ID" value="MFD2236711.1"/>
    <property type="molecule type" value="Genomic_DNA"/>
</dbReference>
<evidence type="ECO:0000313" key="2">
    <source>
        <dbReference type="EMBL" id="MFD2236711.1"/>
    </source>
</evidence>
<proteinExistence type="predicted"/>
<evidence type="ECO:0000313" key="3">
    <source>
        <dbReference type="Proteomes" id="UP001597371"/>
    </source>
</evidence>
<sequence>MTTTTETADRLLTEVERQQKYLAKLPKDYKFPLFNAAQALESQRRSGYRSTASAAREIVDNAIEAGATRVNIAFERPKVLKAYQRQDSITSVAFIDDGSGMLPEMARYALSWGSGTHFDDPAFIGKFGFGLPNASINQTRLVEVYTKIEGAAKITKATLDARQVSEFGQQEIPEPEEADLPEFVRTYLDKNGLAFDHGTVVVWVNPDRLSFRTAALLREHLVDDFGVTYRYILPRVDITVDATKVQPVDPLFLTPGARYYVPTEEGGAEMTKDWNLAVKYFQDRETGTLHLARVDDAGELNSEDVDLLAVGAIKVRVSRLPYGFAEGRKGDTDAHRRFEIRKTRRGMSFVRAGREIETVDVFPKSVKDEAKGLGQWPLLQTFAYHWGVEVQFEPSLDEVFGITNDKQTVRPIEDLWRIFASAGIDDQLRAENRWQETERKRQEQVRLAEKAETPEQPTVAEQAAAAADSIIGQKTRVADHDKIKAREDLDTEAERRSKVNQTSIDEAKKAIEDEAKKRPYVIRFIDEPRGPFYRPEWEFGSRVAVMVNRAHPFYRTFYAPLIGLPNGGQAKQALDILLIALARAELAVDDEQAALWYEAQRERHWSPFLSDAFRVLQGVMTPMDEEAIDASSDDGDDVVAAE</sequence>
<dbReference type="Proteomes" id="UP001597371">
    <property type="component" value="Unassembled WGS sequence"/>
</dbReference>
<name>A0ABW5CJ52_9HYPH</name>
<accession>A0ABW5CJ52</accession>